<comment type="function">
    <text evidence="5">Bidirectionally degrades single-stranded DNA into large acid-insoluble oligonucleotides, which are then degraded further into small acid-soluble oligonucleotides.</text>
</comment>
<dbReference type="AlphaFoldDB" id="A0A345C3M2"/>
<dbReference type="InterPro" id="IPR020579">
    <property type="entry name" value="Exonuc_VII_lsu_C"/>
</dbReference>
<keyword evidence="2 5" id="KW-0540">Nuclease</keyword>
<gene>
    <name evidence="5" type="primary">xseA</name>
    <name evidence="9" type="ORF">DT065_01330</name>
</gene>
<sequence>MNPDQRYLSVTQLTRQIKGLIDESPLLNDVFLRGEISNFKHHSRGHMYFTIKDEKARVSAVMFAGNNRALRFRPESGMKVLIHGNVSVYEPYGQYQLYVRMMEPDGIGQLYLAYEQLKKKLDAEGLFHASRKRPLPNFPEHIGVVTSKTGAVIRDIYTTVRRRYPQASISLYPVAVQGPEAAPGIVRALKQANIDDNDVLIAGRGGGSIEDLWAFNDEQVVRTVASLNTPLISAVGHETDVTLMDFVADVRAATPTAAAEIAVPSLTEWQEKVSAQKNRLQQIMQQIVYSQKEKLAYIKNAYAFRYPGQLLKQKEQELDRNLDQFHRAMQTRMQLQRQQVDEQRRRIALLRPTHLLEQKRQLLETGTKQLEDHFQRLLESKENRHERLLEKLTLLNPMETLKRGYTVTYRDEQLAKTVDGIDVEDELHIYFQDGYVKAEVTDKGTETFVIHKGDTTGGR</sequence>
<dbReference type="NCBIfam" id="TIGR00237">
    <property type="entry name" value="xseA"/>
    <property type="match status" value="1"/>
</dbReference>
<dbReference type="PANTHER" id="PTHR30008">
    <property type="entry name" value="EXODEOXYRIBONUCLEASE 7 LARGE SUBUNIT"/>
    <property type="match status" value="1"/>
</dbReference>
<evidence type="ECO:0000256" key="3">
    <source>
        <dbReference type="ARBA" id="ARBA00022801"/>
    </source>
</evidence>
<keyword evidence="1 5" id="KW-0963">Cytoplasm</keyword>
<dbReference type="OrthoDB" id="9802795at2"/>
<keyword evidence="10" id="KW-1185">Reference proteome</keyword>
<dbReference type="PANTHER" id="PTHR30008:SF0">
    <property type="entry name" value="EXODEOXYRIBONUCLEASE 7 LARGE SUBUNIT"/>
    <property type="match status" value="1"/>
</dbReference>
<feature type="domain" description="Exonuclease VII large subunit C-terminal" evidence="7">
    <location>
        <begin position="126"/>
        <end position="439"/>
    </location>
</feature>
<evidence type="ECO:0000256" key="1">
    <source>
        <dbReference type="ARBA" id="ARBA00022490"/>
    </source>
</evidence>
<evidence type="ECO:0000313" key="9">
    <source>
        <dbReference type="EMBL" id="AXF57803.1"/>
    </source>
</evidence>
<feature type="domain" description="OB-fold nucleic acid binding" evidence="8">
    <location>
        <begin position="8"/>
        <end position="103"/>
    </location>
</feature>
<dbReference type="GO" id="GO:0005737">
    <property type="term" value="C:cytoplasm"/>
    <property type="evidence" value="ECO:0007669"/>
    <property type="project" value="UniProtKB-SubCell"/>
</dbReference>
<evidence type="ECO:0000256" key="2">
    <source>
        <dbReference type="ARBA" id="ARBA00022722"/>
    </source>
</evidence>
<dbReference type="EC" id="3.1.11.6" evidence="5"/>
<dbReference type="HAMAP" id="MF_00378">
    <property type="entry name" value="Exonuc_7_L"/>
    <property type="match status" value="1"/>
</dbReference>
<dbReference type="KEGG" id="rue:DT065_01330"/>
<dbReference type="GO" id="GO:0008855">
    <property type="term" value="F:exodeoxyribonuclease VII activity"/>
    <property type="evidence" value="ECO:0007669"/>
    <property type="project" value="UniProtKB-UniRule"/>
</dbReference>
<dbReference type="InterPro" id="IPR025824">
    <property type="entry name" value="OB-fold_nuc-bd_dom"/>
</dbReference>
<accession>A0A345C3M2</accession>
<comment type="similarity">
    <text evidence="5 6">Belongs to the XseA family.</text>
</comment>
<dbReference type="Proteomes" id="UP000252100">
    <property type="component" value="Chromosome"/>
</dbReference>
<keyword evidence="3 5" id="KW-0378">Hydrolase</keyword>
<evidence type="ECO:0000313" key="10">
    <source>
        <dbReference type="Proteomes" id="UP000252100"/>
    </source>
</evidence>
<evidence type="ECO:0000259" key="8">
    <source>
        <dbReference type="Pfam" id="PF13742"/>
    </source>
</evidence>
<comment type="subunit">
    <text evidence="5">Heterooligomer composed of large and small subunits.</text>
</comment>
<keyword evidence="4 5" id="KW-0269">Exonuclease</keyword>
<dbReference type="Pfam" id="PF13742">
    <property type="entry name" value="tRNA_anti_2"/>
    <property type="match status" value="1"/>
</dbReference>
<evidence type="ECO:0000256" key="6">
    <source>
        <dbReference type="RuleBase" id="RU004355"/>
    </source>
</evidence>
<dbReference type="GO" id="GO:0003676">
    <property type="term" value="F:nucleic acid binding"/>
    <property type="evidence" value="ECO:0007669"/>
    <property type="project" value="InterPro"/>
</dbReference>
<dbReference type="Pfam" id="PF02601">
    <property type="entry name" value="Exonuc_VII_L"/>
    <property type="match status" value="1"/>
</dbReference>
<dbReference type="InterPro" id="IPR003753">
    <property type="entry name" value="Exonuc_VII_L"/>
</dbReference>
<comment type="subcellular location">
    <subcellularLocation>
        <location evidence="5 6">Cytoplasm</location>
    </subcellularLocation>
</comment>
<dbReference type="GO" id="GO:0006308">
    <property type="term" value="P:DNA catabolic process"/>
    <property type="evidence" value="ECO:0007669"/>
    <property type="project" value="UniProtKB-UniRule"/>
</dbReference>
<dbReference type="GO" id="GO:0009318">
    <property type="term" value="C:exodeoxyribonuclease VII complex"/>
    <property type="evidence" value="ECO:0007669"/>
    <property type="project" value="UniProtKB-UniRule"/>
</dbReference>
<dbReference type="CDD" id="cd04489">
    <property type="entry name" value="ExoVII_LU_OBF"/>
    <property type="match status" value="1"/>
</dbReference>
<evidence type="ECO:0000256" key="5">
    <source>
        <dbReference type="HAMAP-Rule" id="MF_00378"/>
    </source>
</evidence>
<name>A0A345C3M2_9BACI</name>
<evidence type="ECO:0000256" key="4">
    <source>
        <dbReference type="ARBA" id="ARBA00022839"/>
    </source>
</evidence>
<dbReference type="EMBL" id="CP031092">
    <property type="protein sequence ID" value="AXF57803.1"/>
    <property type="molecule type" value="Genomic_DNA"/>
</dbReference>
<protein>
    <recommendedName>
        <fullName evidence="5">Exodeoxyribonuclease 7 large subunit</fullName>
        <ecNumber evidence="5">3.1.11.6</ecNumber>
    </recommendedName>
    <alternativeName>
        <fullName evidence="5">Exodeoxyribonuclease VII large subunit</fullName>
        <shortName evidence="5">Exonuclease VII large subunit</shortName>
    </alternativeName>
</protein>
<evidence type="ECO:0000259" key="7">
    <source>
        <dbReference type="Pfam" id="PF02601"/>
    </source>
</evidence>
<comment type="catalytic activity">
    <reaction evidence="5 6">
        <text>Exonucleolytic cleavage in either 5'- to 3'- or 3'- to 5'-direction to yield nucleoside 5'-phosphates.</text>
        <dbReference type="EC" id="3.1.11.6"/>
    </reaction>
</comment>
<reference evidence="9 10" key="1">
    <citation type="journal article" date="2018" name="J. Microbiol.">
        <title>Salicibibacter kimchii gen. nov., sp. nov., a moderately halophilic and alkalitolerant bacterium in the family Bacillaceae, isolated from kimchi.</title>
        <authorList>
            <person name="Jang J.Y."/>
            <person name="Oh Y.J."/>
            <person name="Lim S.K."/>
            <person name="Park H.K."/>
            <person name="Lee C."/>
            <person name="Kim J.Y."/>
            <person name="Lee M.A."/>
            <person name="Choi H.J."/>
        </authorList>
    </citation>
    <scope>NUCLEOTIDE SEQUENCE [LARGE SCALE GENOMIC DNA]</scope>
    <source>
        <strain evidence="9 10">NKC1-1</strain>
    </source>
</reference>
<organism evidence="9 10">
    <name type="scientific">Salicibibacter kimchii</name>
    <dbReference type="NCBI Taxonomy" id="2099786"/>
    <lineage>
        <taxon>Bacteria</taxon>
        <taxon>Bacillati</taxon>
        <taxon>Bacillota</taxon>
        <taxon>Bacilli</taxon>
        <taxon>Bacillales</taxon>
        <taxon>Bacillaceae</taxon>
        <taxon>Salicibibacter</taxon>
    </lineage>
</organism>
<proteinExistence type="inferred from homology"/>